<name>A0ABW4XJ89_9GAMM</name>
<comment type="subunit">
    <text evidence="2 5">Homopentamer.</text>
</comment>
<dbReference type="Pfam" id="PF07195">
    <property type="entry name" value="FliD_C"/>
    <property type="match status" value="1"/>
</dbReference>
<keyword evidence="8" id="KW-0282">Flagellum</keyword>
<dbReference type="InterPro" id="IPR040026">
    <property type="entry name" value="FliD"/>
</dbReference>
<accession>A0ABW4XJ89</accession>
<keyword evidence="8" id="KW-0966">Cell projection</keyword>
<dbReference type="Proteomes" id="UP001597380">
    <property type="component" value="Unassembled WGS sequence"/>
</dbReference>
<dbReference type="RefSeq" id="WP_345338177.1">
    <property type="nucleotide sequence ID" value="NZ_BAABLI010000004.1"/>
</dbReference>
<evidence type="ECO:0000313" key="8">
    <source>
        <dbReference type="EMBL" id="MFD2094825.1"/>
    </source>
</evidence>
<evidence type="ECO:0000256" key="3">
    <source>
        <dbReference type="ARBA" id="ARBA00023054"/>
    </source>
</evidence>
<comment type="function">
    <text evidence="5">Required for morphogenesis and for the elongation of the flagellar filament by facilitating polymerization of the flagellin monomers at the tip of growing filament. Forms a capping structure, which prevents flagellin subunits (transported through the central channel of the flagellum) from leaking out without polymerization at the distal end.</text>
</comment>
<evidence type="ECO:0000313" key="9">
    <source>
        <dbReference type="Proteomes" id="UP001597380"/>
    </source>
</evidence>
<evidence type="ECO:0000256" key="2">
    <source>
        <dbReference type="ARBA" id="ARBA00011255"/>
    </source>
</evidence>
<keyword evidence="5" id="KW-0964">Secreted</keyword>
<evidence type="ECO:0000259" key="7">
    <source>
        <dbReference type="Pfam" id="PF07195"/>
    </source>
</evidence>
<comment type="similarity">
    <text evidence="1 5">Belongs to the FliD family.</text>
</comment>
<feature type="domain" description="Flagellar hook-associated protein 2 N-terminal" evidence="6">
    <location>
        <begin position="14"/>
        <end position="116"/>
    </location>
</feature>
<evidence type="ECO:0000256" key="4">
    <source>
        <dbReference type="ARBA" id="ARBA00023143"/>
    </source>
</evidence>
<evidence type="ECO:0000259" key="6">
    <source>
        <dbReference type="Pfam" id="PF02465"/>
    </source>
</evidence>
<dbReference type="EMBL" id="JBHUHT010000007">
    <property type="protein sequence ID" value="MFD2094825.1"/>
    <property type="molecule type" value="Genomic_DNA"/>
</dbReference>
<feature type="domain" description="Flagellar hook-associated protein 2 C-terminal" evidence="7">
    <location>
        <begin position="230"/>
        <end position="494"/>
    </location>
</feature>
<comment type="subcellular location">
    <subcellularLocation>
        <location evidence="5">Secreted</location>
    </subcellularLocation>
    <subcellularLocation>
        <location evidence="5">Bacterial flagellum</location>
    </subcellularLocation>
</comment>
<keyword evidence="3" id="KW-0175">Coiled coil</keyword>
<dbReference type="InterPro" id="IPR010809">
    <property type="entry name" value="FliD_C"/>
</dbReference>
<keyword evidence="8" id="KW-0969">Cilium</keyword>
<evidence type="ECO:0000256" key="5">
    <source>
        <dbReference type="RuleBase" id="RU362066"/>
    </source>
</evidence>
<dbReference type="Pfam" id="PF02465">
    <property type="entry name" value="FliD_N"/>
    <property type="match status" value="1"/>
</dbReference>
<comment type="caution">
    <text evidence="8">The sequence shown here is derived from an EMBL/GenBank/DDBJ whole genome shotgun (WGS) entry which is preliminary data.</text>
</comment>
<proteinExistence type="inferred from homology"/>
<protein>
    <recommendedName>
        <fullName evidence="5">Flagellar hook-associated protein 2</fullName>
        <shortName evidence="5">HAP2</shortName>
    </recommendedName>
    <alternativeName>
        <fullName evidence="5">Flagellar cap protein</fullName>
    </alternativeName>
</protein>
<keyword evidence="9" id="KW-1185">Reference proteome</keyword>
<gene>
    <name evidence="8" type="primary">fliD</name>
    <name evidence="8" type="ORF">ACFSJ3_02430</name>
</gene>
<organism evidence="8 9">
    <name type="scientific">Corallincola platygyrae</name>
    <dbReference type="NCBI Taxonomy" id="1193278"/>
    <lineage>
        <taxon>Bacteria</taxon>
        <taxon>Pseudomonadati</taxon>
        <taxon>Pseudomonadota</taxon>
        <taxon>Gammaproteobacteria</taxon>
        <taxon>Alteromonadales</taxon>
        <taxon>Psychromonadaceae</taxon>
        <taxon>Corallincola</taxon>
    </lineage>
</organism>
<reference evidence="9" key="1">
    <citation type="journal article" date="2019" name="Int. J. Syst. Evol. Microbiol.">
        <title>The Global Catalogue of Microorganisms (GCM) 10K type strain sequencing project: providing services to taxonomists for standard genome sequencing and annotation.</title>
        <authorList>
            <consortium name="The Broad Institute Genomics Platform"/>
            <consortium name="The Broad Institute Genome Sequencing Center for Infectious Disease"/>
            <person name="Wu L."/>
            <person name="Ma J."/>
        </authorList>
    </citation>
    <scope>NUCLEOTIDE SEQUENCE [LARGE SCALE GENOMIC DNA]</scope>
    <source>
        <strain evidence="9">CGMCC 1.10992</strain>
    </source>
</reference>
<dbReference type="InterPro" id="IPR003481">
    <property type="entry name" value="FliD_N"/>
</dbReference>
<evidence type="ECO:0000256" key="1">
    <source>
        <dbReference type="ARBA" id="ARBA00009764"/>
    </source>
</evidence>
<dbReference type="PANTHER" id="PTHR30288">
    <property type="entry name" value="FLAGELLAR CAP/ASSEMBLY PROTEIN FLID"/>
    <property type="match status" value="1"/>
</dbReference>
<keyword evidence="4 5" id="KW-0975">Bacterial flagellum</keyword>
<sequence>MADLPTISVPGIGSGLDVNGIVQGLVDVRKVPFTERNDAKIATFNNQISGIGSLRSALSEWQTTLFELKLDNTFNQRSVTFANGKEPEEQKFTVTGDSSSTEGSYDIEVMQTAQAHKLTSNFAIGEFDPVGEGTMDITVGSETYSIEVSATDTLKDVKDKINDIAGESISATIVTTDSGVNLSLASKNTGEANAIEIAVTDVDGVADANGLSRLQYDTNYSANMQETSAAQDARIKIDGFLEVSSDTNKFEGAIEGVTISVKEAHPAGESDTFNLSLDKESTKEKIQSFVDAYNQMMTVVDNLTFINRDGSGNVVDSSSSDDDSTALTEEEREQQQMEREKGVLSSDATIRTMINQFRATLSDPVTTSDGTTMNLSVLGIETQTDGTLKIDETKLDDALENNFQQISEVFSGFETKDVDGNVIASSDGVADKLNNLVREYEKFGGILQTKSSSFSDSIEKLNTEQTNFDEMIARYEAQLYNQFLYLDTISAQLDNTSSYLEQQFKNLPGVAGSND</sequence>
<dbReference type="PANTHER" id="PTHR30288:SF0">
    <property type="entry name" value="FLAGELLAR HOOK-ASSOCIATED PROTEIN 2"/>
    <property type="match status" value="1"/>
</dbReference>